<keyword evidence="4" id="KW-1185">Reference proteome</keyword>
<evidence type="ECO:0000256" key="1">
    <source>
        <dbReference type="SAM" id="MobiDB-lite"/>
    </source>
</evidence>
<keyword evidence="2" id="KW-0472">Membrane</keyword>
<reference evidence="4" key="1">
    <citation type="journal article" date="2016" name="Nat. Commun.">
        <title>The Gonium pectorale genome demonstrates co-option of cell cycle regulation during the evolution of multicellularity.</title>
        <authorList>
            <person name="Hanschen E.R."/>
            <person name="Marriage T.N."/>
            <person name="Ferris P.J."/>
            <person name="Hamaji T."/>
            <person name="Toyoda A."/>
            <person name="Fujiyama A."/>
            <person name="Neme R."/>
            <person name="Noguchi H."/>
            <person name="Minakuchi Y."/>
            <person name="Suzuki M."/>
            <person name="Kawai-Toyooka H."/>
            <person name="Smith D.R."/>
            <person name="Sparks H."/>
            <person name="Anderson J."/>
            <person name="Bakaric R."/>
            <person name="Luria V."/>
            <person name="Karger A."/>
            <person name="Kirschner M.W."/>
            <person name="Durand P.M."/>
            <person name="Michod R.E."/>
            <person name="Nozaki H."/>
            <person name="Olson B.J."/>
        </authorList>
    </citation>
    <scope>NUCLEOTIDE SEQUENCE [LARGE SCALE GENOMIC DNA]</scope>
    <source>
        <strain evidence="4">NIES-2863</strain>
    </source>
</reference>
<protein>
    <submittedName>
        <fullName evidence="3">Uncharacterized protein</fullName>
    </submittedName>
</protein>
<sequence length="66" mass="6919">MPHQRYKMDGPNRPSDPNGQRPGGAKAPAQAPVPVLNLGDAQIAGVIMVLLLLGLMRAAMTPCVCL</sequence>
<keyword evidence="2" id="KW-1133">Transmembrane helix</keyword>
<dbReference type="EMBL" id="LSYV01000110">
    <property type="protein sequence ID" value="KXZ42926.1"/>
    <property type="molecule type" value="Genomic_DNA"/>
</dbReference>
<organism evidence="3 4">
    <name type="scientific">Gonium pectorale</name>
    <name type="common">Green alga</name>
    <dbReference type="NCBI Taxonomy" id="33097"/>
    <lineage>
        <taxon>Eukaryota</taxon>
        <taxon>Viridiplantae</taxon>
        <taxon>Chlorophyta</taxon>
        <taxon>core chlorophytes</taxon>
        <taxon>Chlorophyceae</taxon>
        <taxon>CS clade</taxon>
        <taxon>Chlamydomonadales</taxon>
        <taxon>Volvocaceae</taxon>
        <taxon>Gonium</taxon>
    </lineage>
</organism>
<feature type="region of interest" description="Disordered" evidence="1">
    <location>
        <begin position="1"/>
        <end position="31"/>
    </location>
</feature>
<gene>
    <name evidence="3" type="ORF">GPECTOR_110g218</name>
</gene>
<keyword evidence="2" id="KW-0812">Transmembrane</keyword>
<dbReference type="Proteomes" id="UP000075714">
    <property type="component" value="Unassembled WGS sequence"/>
</dbReference>
<feature type="compositionally biased region" description="Basic and acidic residues" evidence="1">
    <location>
        <begin position="1"/>
        <end position="10"/>
    </location>
</feature>
<accession>A0A150FZ80</accession>
<dbReference type="AlphaFoldDB" id="A0A150FZ80"/>
<evidence type="ECO:0000313" key="3">
    <source>
        <dbReference type="EMBL" id="KXZ42926.1"/>
    </source>
</evidence>
<comment type="caution">
    <text evidence="3">The sequence shown here is derived from an EMBL/GenBank/DDBJ whole genome shotgun (WGS) entry which is preliminary data.</text>
</comment>
<proteinExistence type="predicted"/>
<evidence type="ECO:0000313" key="4">
    <source>
        <dbReference type="Proteomes" id="UP000075714"/>
    </source>
</evidence>
<feature type="transmembrane region" description="Helical" evidence="2">
    <location>
        <begin position="41"/>
        <end position="60"/>
    </location>
</feature>
<evidence type="ECO:0000256" key="2">
    <source>
        <dbReference type="SAM" id="Phobius"/>
    </source>
</evidence>
<name>A0A150FZ80_GONPE</name>